<name>I3W3F4_9ENTR</name>
<dbReference type="InterPro" id="IPR002513">
    <property type="entry name" value="Tn3_Tnp_DDE_dom"/>
</dbReference>
<dbReference type="Pfam" id="PF01526">
    <property type="entry name" value="DDE_Tnp_Tn3"/>
    <property type="match status" value="1"/>
</dbReference>
<protein>
    <submittedName>
        <fullName evidence="2">Transposase Tn3 family protein</fullName>
    </submittedName>
</protein>
<evidence type="ECO:0000313" key="2">
    <source>
        <dbReference type="EMBL" id="AFK90131.1"/>
    </source>
</evidence>
<feature type="domain" description="Tn3 transposase DDE" evidence="1">
    <location>
        <begin position="365"/>
        <end position="416"/>
    </location>
</feature>
<sequence>MNVTSLVQAIGRLQTIRNLGVTLPAITPVSDTRIAALARYASTAKTTALQRLPEKRKLATLVAFSCCMEATAQDDALELLEALLRDLFNEAVQADKRNRQRTLKDLDRAAEILAKACRMILDDKLPDTDVRDNIFNIIPEDVLKHAVNNVTSLIRPVNNVYFNELDAKFKTVRRFLPDLLSRIHFEGNASAEALIEALCWIEVNLKKKKTDNDAPREIINKPWQQHVIRRDGSIDFHAYTFCALKELQLTLKKRDIYVNPSWRYADPRTGLIEGKEWEAMRPVICRSLGLSSALGATLSAIATELDSTYRDVLDRLPENPAVRFAENSDKTELILSPLDAIEETPSLIALRQRVADMLPRVDLPELILEIDARTHFTGAFTHSSEQSSRVSDLNISICAMLMAEACNTGPEPFIRNDVSRH</sequence>
<organism evidence="2">
    <name type="scientific">Salmonella sp. 14</name>
    <dbReference type="NCBI Taxonomy" id="1179812"/>
    <lineage>
        <taxon>Bacteria</taxon>
        <taxon>Pseudomonadati</taxon>
        <taxon>Pseudomonadota</taxon>
        <taxon>Gammaproteobacteria</taxon>
        <taxon>Enterobacterales</taxon>
        <taxon>Enterobacteriaceae</taxon>
        <taxon>Salmonella</taxon>
    </lineage>
</organism>
<keyword evidence="2" id="KW-0614">Plasmid</keyword>
<evidence type="ECO:0000259" key="1">
    <source>
        <dbReference type="Pfam" id="PF01526"/>
    </source>
</evidence>
<dbReference type="GO" id="GO:0006313">
    <property type="term" value="P:DNA transposition"/>
    <property type="evidence" value="ECO:0007669"/>
    <property type="project" value="InterPro"/>
</dbReference>
<dbReference type="EMBL" id="JQ418538">
    <property type="protein sequence ID" value="AFK90131.1"/>
    <property type="molecule type" value="Genomic_DNA"/>
</dbReference>
<reference evidence="2" key="1">
    <citation type="submission" date="2012-01" db="EMBL/GenBank/DDBJ databases">
        <authorList>
            <person name="Summers A.O."/>
            <person name="Wireman J."/>
        </authorList>
    </citation>
    <scope>NUCLEOTIDE SEQUENCE</scope>
    <source>
        <strain evidence="2">14</strain>
        <plasmid evidence="2">p14-120</plasmid>
    </source>
</reference>
<accession>I3W3F4</accession>
<dbReference type="AlphaFoldDB" id="I3W3F4"/>
<proteinExistence type="predicted"/>
<dbReference type="GO" id="GO:0004803">
    <property type="term" value="F:transposase activity"/>
    <property type="evidence" value="ECO:0007669"/>
    <property type="project" value="InterPro"/>
</dbReference>
<geneLocation type="plasmid" evidence="2">
    <name>p14-120</name>
</geneLocation>